<protein>
    <recommendedName>
        <fullName evidence="4">Methyltransferase domain containing protein</fullName>
    </recommendedName>
</protein>
<dbReference type="Gene3D" id="3.40.50.150">
    <property type="entry name" value="Vaccinia Virus protein VP39"/>
    <property type="match status" value="1"/>
</dbReference>
<dbReference type="Proteomes" id="UP000673552">
    <property type="component" value="Chromosome 26"/>
</dbReference>
<accession>A0A836HEW3</accession>
<reference evidence="2 3" key="1">
    <citation type="submission" date="2021-03" db="EMBL/GenBank/DDBJ databases">
        <title>Leishmania (Mundinia) martiniquensis Genome sequencing and assembly.</title>
        <authorList>
            <person name="Almutairi H."/>
            <person name="Gatherer D."/>
        </authorList>
    </citation>
    <scope>NUCLEOTIDE SEQUENCE [LARGE SCALE GENOMIC DNA]</scope>
    <source>
        <strain evidence="2">LSCM1</strain>
    </source>
</reference>
<dbReference type="RefSeq" id="XP_067177959.1">
    <property type="nucleotide sequence ID" value="XM_067321728.1"/>
</dbReference>
<comment type="caution">
    <text evidence="2">The sequence shown here is derived from an EMBL/GenBank/DDBJ whole genome shotgun (WGS) entry which is preliminary data.</text>
</comment>
<organism evidence="2 3">
    <name type="scientific">Leishmania martiniquensis</name>
    <dbReference type="NCBI Taxonomy" id="1580590"/>
    <lineage>
        <taxon>Eukaryota</taxon>
        <taxon>Discoba</taxon>
        <taxon>Euglenozoa</taxon>
        <taxon>Kinetoplastea</taxon>
        <taxon>Metakinetoplastina</taxon>
        <taxon>Trypanosomatida</taxon>
        <taxon>Trypanosomatidae</taxon>
        <taxon>Leishmaniinae</taxon>
        <taxon>Leishmania</taxon>
    </lineage>
</organism>
<dbReference type="EMBL" id="JAFEUZ010000026">
    <property type="protein sequence ID" value="KAG5476501.1"/>
    <property type="molecule type" value="Genomic_DNA"/>
</dbReference>
<dbReference type="Pfam" id="PF13489">
    <property type="entry name" value="Methyltransf_23"/>
    <property type="match status" value="1"/>
</dbReference>
<gene>
    <name evidence="2" type="ORF">LSCM1_04213</name>
</gene>
<evidence type="ECO:0008006" key="4">
    <source>
        <dbReference type="Google" id="ProtNLM"/>
    </source>
</evidence>
<keyword evidence="1" id="KW-1133">Transmembrane helix</keyword>
<proteinExistence type="predicted"/>
<evidence type="ECO:0000256" key="1">
    <source>
        <dbReference type="SAM" id="Phobius"/>
    </source>
</evidence>
<dbReference type="SUPFAM" id="SSF53335">
    <property type="entry name" value="S-adenosyl-L-methionine-dependent methyltransferases"/>
    <property type="match status" value="1"/>
</dbReference>
<keyword evidence="1" id="KW-0472">Membrane</keyword>
<dbReference type="CDD" id="cd02440">
    <property type="entry name" value="AdoMet_MTases"/>
    <property type="match status" value="1"/>
</dbReference>
<dbReference type="FunFam" id="3.40.50.150:FF:000934">
    <property type="entry name" value="Uncharacterized protein"/>
    <property type="match status" value="1"/>
</dbReference>
<keyword evidence="1" id="KW-0812">Transmembrane</keyword>
<dbReference type="AlphaFoldDB" id="A0A836HEW3"/>
<dbReference type="PANTHER" id="PTHR45445">
    <property type="match status" value="1"/>
</dbReference>
<dbReference type="GeneID" id="92514240"/>
<dbReference type="PANTHER" id="PTHR45445:SF2">
    <property type="entry name" value="METHYLTRANSFERASE TYPE 11 DOMAIN-CONTAINING PROTEIN"/>
    <property type="match status" value="1"/>
</dbReference>
<evidence type="ECO:0000313" key="2">
    <source>
        <dbReference type="EMBL" id="KAG5476501.1"/>
    </source>
</evidence>
<dbReference type="OrthoDB" id="506498at2759"/>
<dbReference type="InterPro" id="IPR029063">
    <property type="entry name" value="SAM-dependent_MTases_sf"/>
</dbReference>
<evidence type="ECO:0000313" key="3">
    <source>
        <dbReference type="Proteomes" id="UP000673552"/>
    </source>
</evidence>
<dbReference type="KEGG" id="lmat:92514240"/>
<name>A0A836HEW3_9TRYP</name>
<feature type="transmembrane region" description="Helical" evidence="1">
    <location>
        <begin position="26"/>
        <end position="48"/>
    </location>
</feature>
<sequence>MQQLQARLSNKLDELTKGWAPEQRRLYGAVAITAVVASGATLIGVSVARRCCCRGGGRGAASADPVLLESHSKSSDIYESDASARQYMEFHYTPSRESYTQRLRSVSEAYDFPTRVACKFRTYVQPGKRKLRGLDIGCATGASVLEMSKLFDGGVIGIDYSEVFIHLAKEVVSQPASGKKVAYTAPVQGEITEARELELSPAVRPERCDFYAGDAMNMFEEDQKISVTTSRLYPEVKYWQAKKGETFDGILCLNLIDRVPDPQRLLDSFPRLLAKDGILILADPYSWWEDATEKSRWLGGRKKDGVRSEEAVKTALAGKLELLSESEEAFLIRDHIRHYQLGFSHCTVWRKR</sequence>
<keyword evidence="3" id="KW-1185">Reference proteome</keyword>